<sequence length="129" mass="14547">MSWNQLPTPNVVSLVSDCHEYWTVKGNYGKIGTQSAKGKEEGSMPFKVNGTPCEYNSKVQGNQRFPIETYKDPFRNMPHWKLGQGHFEATTPLALTAGIFFLFSLPTVEYKDMLLETIVTNHHVAVDLP</sequence>
<evidence type="ECO:0000313" key="2">
    <source>
        <dbReference type="EnsemblMetazoa" id="CapteP187681"/>
    </source>
</evidence>
<proteinExistence type="predicted"/>
<dbReference type="HOGENOM" id="CLU_1950809_0_0_1"/>
<evidence type="ECO:0000313" key="1">
    <source>
        <dbReference type="EMBL" id="ELU17024.1"/>
    </source>
</evidence>
<accession>R7VEF7</accession>
<dbReference type="Proteomes" id="UP000014760">
    <property type="component" value="Unassembled WGS sequence"/>
</dbReference>
<keyword evidence="3" id="KW-1185">Reference proteome</keyword>
<reference evidence="2" key="3">
    <citation type="submission" date="2015-06" db="UniProtKB">
        <authorList>
            <consortium name="EnsemblMetazoa"/>
        </authorList>
    </citation>
    <scope>IDENTIFICATION</scope>
</reference>
<gene>
    <name evidence="1" type="ORF">CAPTEDRAFT_187681</name>
</gene>
<dbReference type="EMBL" id="KB292766">
    <property type="protein sequence ID" value="ELU17024.1"/>
    <property type="molecule type" value="Genomic_DNA"/>
</dbReference>
<reference evidence="1 3" key="2">
    <citation type="journal article" date="2013" name="Nature">
        <title>Insights into bilaterian evolution from three spiralian genomes.</title>
        <authorList>
            <person name="Simakov O."/>
            <person name="Marletaz F."/>
            <person name="Cho S.J."/>
            <person name="Edsinger-Gonzales E."/>
            <person name="Havlak P."/>
            <person name="Hellsten U."/>
            <person name="Kuo D.H."/>
            <person name="Larsson T."/>
            <person name="Lv J."/>
            <person name="Arendt D."/>
            <person name="Savage R."/>
            <person name="Osoegawa K."/>
            <person name="de Jong P."/>
            <person name="Grimwood J."/>
            <person name="Chapman J.A."/>
            <person name="Shapiro H."/>
            <person name="Aerts A."/>
            <person name="Otillar R.P."/>
            <person name="Terry A.Y."/>
            <person name="Boore J.L."/>
            <person name="Grigoriev I.V."/>
            <person name="Lindberg D.R."/>
            <person name="Seaver E.C."/>
            <person name="Weisblat D.A."/>
            <person name="Putnam N.H."/>
            <person name="Rokhsar D.S."/>
        </authorList>
    </citation>
    <scope>NUCLEOTIDE SEQUENCE</scope>
    <source>
        <strain evidence="1 3">I ESC-2004</strain>
    </source>
</reference>
<dbReference type="EnsemblMetazoa" id="CapteT187681">
    <property type="protein sequence ID" value="CapteP187681"/>
    <property type="gene ID" value="CapteG187681"/>
</dbReference>
<dbReference type="AlphaFoldDB" id="R7VEF7"/>
<organism evidence="1">
    <name type="scientific">Capitella teleta</name>
    <name type="common">Polychaete worm</name>
    <dbReference type="NCBI Taxonomy" id="283909"/>
    <lineage>
        <taxon>Eukaryota</taxon>
        <taxon>Metazoa</taxon>
        <taxon>Spiralia</taxon>
        <taxon>Lophotrochozoa</taxon>
        <taxon>Annelida</taxon>
        <taxon>Polychaeta</taxon>
        <taxon>Sedentaria</taxon>
        <taxon>Scolecida</taxon>
        <taxon>Capitellidae</taxon>
        <taxon>Capitella</taxon>
    </lineage>
</organism>
<evidence type="ECO:0000313" key="3">
    <source>
        <dbReference type="Proteomes" id="UP000014760"/>
    </source>
</evidence>
<name>R7VEF7_CAPTE</name>
<dbReference type="EMBL" id="AMQN01017128">
    <property type="status" value="NOT_ANNOTATED_CDS"/>
    <property type="molecule type" value="Genomic_DNA"/>
</dbReference>
<reference evidence="3" key="1">
    <citation type="submission" date="2012-12" db="EMBL/GenBank/DDBJ databases">
        <authorList>
            <person name="Hellsten U."/>
            <person name="Grimwood J."/>
            <person name="Chapman J.A."/>
            <person name="Shapiro H."/>
            <person name="Aerts A."/>
            <person name="Otillar R.P."/>
            <person name="Terry A.Y."/>
            <person name="Boore J.L."/>
            <person name="Simakov O."/>
            <person name="Marletaz F."/>
            <person name="Cho S.-J."/>
            <person name="Edsinger-Gonzales E."/>
            <person name="Havlak P."/>
            <person name="Kuo D.-H."/>
            <person name="Larsson T."/>
            <person name="Lv J."/>
            <person name="Arendt D."/>
            <person name="Savage R."/>
            <person name="Osoegawa K."/>
            <person name="de Jong P."/>
            <person name="Lindberg D.R."/>
            <person name="Seaver E.C."/>
            <person name="Weisblat D.A."/>
            <person name="Putnam N.H."/>
            <person name="Grigoriev I.V."/>
            <person name="Rokhsar D.S."/>
        </authorList>
    </citation>
    <scope>NUCLEOTIDE SEQUENCE</scope>
    <source>
        <strain evidence="3">I ESC-2004</strain>
    </source>
</reference>
<protein>
    <submittedName>
        <fullName evidence="1 2">Uncharacterized protein</fullName>
    </submittedName>
</protein>